<protein>
    <submittedName>
        <fullName evidence="7">Subtilase family protein</fullName>
    </submittedName>
</protein>
<keyword evidence="8" id="KW-1185">Reference proteome</keyword>
<reference evidence="7 8" key="1">
    <citation type="submission" date="2016-10" db="EMBL/GenBank/DDBJ databases">
        <authorList>
            <person name="de Groot N.N."/>
        </authorList>
    </citation>
    <scope>NUCLEOTIDE SEQUENCE [LARGE SCALE GENOMIC DNA]</scope>
    <source>
        <strain evidence="7 8">DSM 43357</strain>
    </source>
</reference>
<keyword evidence="3" id="KW-0378">Hydrolase</keyword>
<dbReference type="Gene3D" id="3.40.50.200">
    <property type="entry name" value="Peptidase S8/S53 domain"/>
    <property type="match status" value="1"/>
</dbReference>
<evidence type="ECO:0000313" key="7">
    <source>
        <dbReference type="EMBL" id="SEN00532.1"/>
    </source>
</evidence>
<organism evidence="7 8">
    <name type="scientific">Nonomuraea pusilla</name>
    <dbReference type="NCBI Taxonomy" id="46177"/>
    <lineage>
        <taxon>Bacteria</taxon>
        <taxon>Bacillati</taxon>
        <taxon>Actinomycetota</taxon>
        <taxon>Actinomycetes</taxon>
        <taxon>Streptosporangiales</taxon>
        <taxon>Streptosporangiaceae</taxon>
        <taxon>Nonomuraea</taxon>
    </lineage>
</organism>
<evidence type="ECO:0000256" key="4">
    <source>
        <dbReference type="ARBA" id="ARBA00022825"/>
    </source>
</evidence>
<comment type="caution">
    <text evidence="5">Lacks conserved residue(s) required for the propagation of feature annotation.</text>
</comment>
<comment type="similarity">
    <text evidence="1 5">Belongs to the peptidase S8 family.</text>
</comment>
<dbReference type="Proteomes" id="UP000198953">
    <property type="component" value="Unassembled WGS sequence"/>
</dbReference>
<sequence>MIGVAAMRPDGRRAGFSQVRSYTTIAAPGVDIFSASNTGGYQLVDGTSPAYALAVGTVALMMSRAPGLSPRQVRRVLVETAVKPARGYTVFPGHGLINARAAVQAAARAAPDRAAAAPYCPTISVHGGRSTC</sequence>
<dbReference type="SUPFAM" id="SSF52743">
    <property type="entry name" value="Subtilisin-like"/>
    <property type="match status" value="1"/>
</dbReference>
<keyword evidence="4" id="KW-0720">Serine protease</keyword>
<dbReference type="GO" id="GO:0006508">
    <property type="term" value="P:proteolysis"/>
    <property type="evidence" value="ECO:0007669"/>
    <property type="project" value="UniProtKB-KW"/>
</dbReference>
<evidence type="ECO:0000256" key="3">
    <source>
        <dbReference type="ARBA" id="ARBA00022801"/>
    </source>
</evidence>
<evidence type="ECO:0000256" key="5">
    <source>
        <dbReference type="PROSITE-ProRule" id="PRU01240"/>
    </source>
</evidence>
<dbReference type="AlphaFoldDB" id="A0A1H8CZY6"/>
<dbReference type="Pfam" id="PF00082">
    <property type="entry name" value="Peptidase_S8"/>
    <property type="match status" value="1"/>
</dbReference>
<accession>A0A1H8CZY6</accession>
<dbReference type="EMBL" id="FOBF01000020">
    <property type="protein sequence ID" value="SEN00532.1"/>
    <property type="molecule type" value="Genomic_DNA"/>
</dbReference>
<dbReference type="InterPro" id="IPR036852">
    <property type="entry name" value="Peptidase_S8/S53_dom_sf"/>
</dbReference>
<dbReference type="OrthoDB" id="3359820at2"/>
<evidence type="ECO:0000259" key="6">
    <source>
        <dbReference type="Pfam" id="PF00082"/>
    </source>
</evidence>
<dbReference type="RefSeq" id="WP_091104453.1">
    <property type="nucleotide sequence ID" value="NZ_FOBF01000020.1"/>
</dbReference>
<feature type="domain" description="Peptidase S8/S53" evidence="6">
    <location>
        <begin position="2"/>
        <end position="84"/>
    </location>
</feature>
<proteinExistence type="inferred from homology"/>
<dbReference type="InterPro" id="IPR050131">
    <property type="entry name" value="Peptidase_S8_subtilisin-like"/>
</dbReference>
<evidence type="ECO:0000256" key="2">
    <source>
        <dbReference type="ARBA" id="ARBA00022670"/>
    </source>
</evidence>
<dbReference type="STRING" id="46177.SAMN05660976_06607"/>
<keyword evidence="2" id="KW-0645">Protease</keyword>
<dbReference type="PANTHER" id="PTHR43806">
    <property type="entry name" value="PEPTIDASE S8"/>
    <property type="match status" value="1"/>
</dbReference>
<dbReference type="InterPro" id="IPR000209">
    <property type="entry name" value="Peptidase_S8/S53_dom"/>
</dbReference>
<gene>
    <name evidence="7" type="ORF">SAMN05660976_06607</name>
</gene>
<evidence type="ECO:0000256" key="1">
    <source>
        <dbReference type="ARBA" id="ARBA00011073"/>
    </source>
</evidence>
<dbReference type="PANTHER" id="PTHR43806:SF11">
    <property type="entry name" value="CEREVISIN-RELATED"/>
    <property type="match status" value="1"/>
</dbReference>
<dbReference type="PROSITE" id="PS51892">
    <property type="entry name" value="SUBTILASE"/>
    <property type="match status" value="1"/>
</dbReference>
<evidence type="ECO:0000313" key="8">
    <source>
        <dbReference type="Proteomes" id="UP000198953"/>
    </source>
</evidence>
<dbReference type="GO" id="GO:0004252">
    <property type="term" value="F:serine-type endopeptidase activity"/>
    <property type="evidence" value="ECO:0007669"/>
    <property type="project" value="InterPro"/>
</dbReference>
<name>A0A1H8CZY6_9ACTN</name>